<feature type="chain" id="PRO_5035900668" description="EGF-like domain-containing protein" evidence="6">
    <location>
        <begin position="24"/>
        <end position="3105"/>
    </location>
</feature>
<evidence type="ECO:0000256" key="3">
    <source>
        <dbReference type="ARBA" id="ARBA00023157"/>
    </source>
</evidence>
<keyword evidence="2" id="KW-0677">Repeat</keyword>
<dbReference type="SMART" id="SM00710">
    <property type="entry name" value="PbH1"/>
    <property type="match status" value="11"/>
</dbReference>
<dbReference type="SMART" id="SM00181">
    <property type="entry name" value="EGF"/>
    <property type="match status" value="6"/>
</dbReference>
<evidence type="ECO:0000256" key="6">
    <source>
        <dbReference type="SAM" id="SignalP"/>
    </source>
</evidence>
<dbReference type="PANTHER" id="PTHR11219">
    <property type="entry name" value="TENEURIN AND N-ACETYLGLUCOSAMINE-1-PHOSPHODIESTER ALPHA-N-ACETYLGLUCOSAMINIDASE"/>
    <property type="match status" value="1"/>
</dbReference>
<feature type="region of interest" description="Disordered" evidence="5">
    <location>
        <begin position="2988"/>
        <end position="3037"/>
    </location>
</feature>
<evidence type="ECO:0000313" key="8">
    <source>
        <dbReference type="EMBL" id="CAB3397649.1"/>
    </source>
</evidence>
<sequence>MRKRCTFQSFCLVAFAFWQTAQALFLRVETGHQNIAIDGRDVYYGHFTKIFFHNLTCINAIDIHCLKELTGAEEIDLLYSECPKGHWKVAHYTNSKHHFWLKEPINAIRLLISSRWDLSIIDAQVESCNSNLTSHNCRHLSNGHNHRHGKTGGVIHAIDSSFMDPPYYTRTKRSISQNDEIIDSGIHNIEEPRVVGAGKVLTIVSGAKLHFSKNSGITVHGRLIVKGSRNQPVIMDGEDWKGIEFVDADFGSIISYANISGSAIGVHVDRGNAPALEHVILDRNSYGVKYNDLKDSSVAKLFKVTVVNNEKNGIEYLGKGSISLDNCVAASNGGLGIFINTNSTIIIRDAFVYSNNGTGVYVGTGPITIENTAVSSNGFYGIHAEVERSIEFSNVNISAQFNNFGVEILTKNSSHVTVMNSHVHDNKIGALRIRGYPKNVSVHIHNTNFTRNTGSTVFFKAEAESSYLYVSKCWFLNNNFKDYDAKDAVLFIEKGESVHVAESYFVKNTMHDTVHIENSDASIIGNMFMQNLGNSAILANSKFVNITGNLFSDKKSTCEVTFGNLDDSAILEMLDNDFGKRENWLCTNKNNSYDRYHNDMPQRSTSTDHPNLEYLPDPFIDDSTFIKSSEKPYRIKEEVIVADNETIVVEPGTILDFAPGTGITVHGGGRLILNGTEEAPIVIRGQNGNTWRGLVTKPFGALEMNNVVMEDPSVGVWIDSDQVTVNNGRIVRPTVHGIEIAHNSDDVVDLGGILIEEAHDAAIGVDERRDDLKIRNFVIQNSAGSGVDFVTPTGNIEISDARISNIGSYAIHLAEFPSTPLHAVLISNVTVENQERGQAGILISGGWVQNIGLHQLKFTNNLVPSLIVALECNDFNERLLRIENSTFSENHNVVQHFNLANCVNLQMEKNSYLSNNEDGVGSTVVISSENSAIKKNAIMQISANDFYKNHGTYSLNVDSKAHELFLTDNLFEENENSGSVVKVISANAKILTNQFSSPGSKFQLAVSPGSDDNEIVDATNNDWGSVESEQIFQYLDAPEGSVQVFPIWSANQSLQLDSPTTMEPVTIPISANFGCAHLNHCSSRGTCKDGICICPIGFAGFDCSLPMFCNCSGNGLCDLFNKCICNLGWSGTDCSKPICSNNCNSNGKCVAPNQCDCNPGWTGSSCGITTCVDSSCVHGHCHKGVCLCEQGWQGSKCQIPVCGDCSLNGICVEPNRCSCFEGYSGNGCAQCVEDSCSECDFECDHGYCEPITRTCSCSAGWSGGACDVCLSAKCTYTSRIDYIEPSTAEIDNTNTVVSVYGSEFPKTPNNSYICTYGKTSVTGIRISSSLIRCPVPANMTLGRHVFSVSQPGSFQSISSVRPIHFTWHDGCDPSVCQGSCVGPLCICPQGKTGVFCDVIEVIPVIDRRFLEHQRANRAFEGTPYVVMLPTMTSSVLRVNSNIPNYNFIASKGIIAWPEPIGSHDPYTINVTAFSPAGESSIAWNVTVDPTYSSEVLNVTIDGTHARILGRVVGDSVKQKPVVIRIRRQNFIDEIIAETDDSGIIEYEYVPESSGTYSVGISHPNSNETSNTIEFTIPNLNLPIIGDSTRTTLKIEVKGAEKCEATLLEPRAQNPSPIKGGSDLLLEFEKEWDGQVLAKIQCDQRPPEIVRAPPVEVRQTRSNPDKLVIIYQNGIETFHEIVLKIPIEALNPIKIEISSDSLELLSSDPNIEDFVEKKPETLKLFFATTGLSHINGSIAVKSDDQVLITIPYYFIQFSENTYYTFKICLRDEWDGQEEVDFNEVATIALRNIQRNIDITRSNIRLNIQWADFTIPPGIYELQVKSDRHENFVQVLELDPMNTTFCITLKSMQDGAVPSLQCHRDESECKPKMSALSSTEQPLPYLQFEPSIITKKGQKTLVTARGNLAGSIGLWNTEDDQFQVLHSRRTVNVNESFWTTVIWNEELNENCATQIVNVPFVFLPENSNLPIHVSSQLLAKASMMAENSICDQEGLIEPAMITEVMCNCGDGARTRCRSEYKPATACGASWAKIADDTISLEVLASFLSMLFECKEVSVDFNEIRQSLECVASIESECPIANLPRIKRQINDAPVKIVNHLSSVNLDLGKVLPVLNVLDVQTIRISTVFIEFIDKLLSVFPSSLYQDMTSEDIENFIKSIADNSPQGNHISGEEMAALGANGERLAQLWNDTVKYWKSGNMLAKRQGIQYEAVRDLVQATDRVKSLTRQNVAQDPFAMLHGYMERTLETGESQQNKCATTNVYIEQTEVEEDNQVRIRVFIENQSNMSLFNIGVSLSFVKKDSSTPNVDFNVGPSWSAGIGSLTGLGTIDSKGSFEIHWTRLVTSSRRLSSVAIYQPIIVFAFSSNGKQTQQRLNAPELRIIPKKTVKAINIIKDGKSPKDGVDFSIISSIINPGYSTLENVRIKFDNIVSKQRAELHSVFINGKEQEFPTISPNFTSIPSGSTQLVRFILADGDQTATVESINITCIENGRLLPLESAETYAIRAAGPSDYGMLLAIPDQDVPLFYFKPAAAQMTNVIKLEFLSTQISNSSDPQKLIVHAAFRNMESKSFNGALWAEMPVPEVSGKRKLTSIVDRSGPRPRELQAVQWETEENGTPMLNWIDSSGSTNQQVITYALQFTIPTNEREGPSFEQTNYRIEIPPHLQIRPSTVIGQLAAEGDDLSYALYTPDNERRFSVEPQSGKIFYEAETPLESEEFCAVLEAKDAYGRVARVPLAINNGGLRVDCVLFSTEELTPHLHSLATIPTPIIFTIATTAPIETTTSSDEYTTSNERSTSPIPWISRITQPTTLTFPDSTPAIITSTASEGTTTEAYEQTTEGFTISESTTDWTMTSQISTTTTVGDEYTTSEGVMTYETTALNSNSPTTNADYMTSTTDSEDYDFSTTEEPLTSTDVTLKFLTTTEKVVVLPTDSNIPETSSIISTTEDSSSTTTTTPYFITSDSSPVEHSTSEIPVTTEAVYTMTSDPILHEYSTNTPMIESTTGSVSETVTTEPHSTISSDSTHSQSKTTTHMPDETTSEIETTTSDVLQTIGTDGSLVSVYPTAATTNHPILSTLSPEDVQKQACALSSSMSIYKIICDISTIAKPTK</sequence>
<dbReference type="Gene3D" id="2.10.25.10">
    <property type="entry name" value="Laminin"/>
    <property type="match status" value="3"/>
</dbReference>
<comment type="caution">
    <text evidence="8">The sequence shown here is derived from an EMBL/GenBank/DDBJ whole genome shotgun (WGS) entry which is preliminary data.</text>
</comment>
<dbReference type="PROSITE" id="PS01186">
    <property type="entry name" value="EGF_2"/>
    <property type="match status" value="2"/>
</dbReference>
<dbReference type="InterPro" id="IPR051216">
    <property type="entry name" value="Teneurin"/>
</dbReference>
<evidence type="ECO:0000259" key="7">
    <source>
        <dbReference type="PROSITE" id="PS50026"/>
    </source>
</evidence>
<dbReference type="SUPFAM" id="SSF81296">
    <property type="entry name" value="E set domains"/>
    <property type="match status" value="1"/>
</dbReference>
<dbReference type="InterPro" id="IPR012334">
    <property type="entry name" value="Pectin_lyas_fold"/>
</dbReference>
<comment type="caution">
    <text evidence="4">Lacks conserved residue(s) required for the propagation of feature annotation.</text>
</comment>
<keyword evidence="6" id="KW-0732">Signal</keyword>
<dbReference type="SUPFAM" id="SSF51126">
    <property type="entry name" value="Pectin lyase-like"/>
    <property type="match status" value="3"/>
</dbReference>
<evidence type="ECO:0000256" key="5">
    <source>
        <dbReference type="SAM" id="MobiDB-lite"/>
    </source>
</evidence>
<dbReference type="Proteomes" id="UP000494206">
    <property type="component" value="Unassembled WGS sequence"/>
</dbReference>
<keyword evidence="1 4" id="KW-0245">EGF-like domain</keyword>
<dbReference type="Pfam" id="PF13229">
    <property type="entry name" value="Beta_helix"/>
    <property type="match status" value="2"/>
</dbReference>
<dbReference type="EMBL" id="CADEPM010000001">
    <property type="protein sequence ID" value="CAB3397649.1"/>
    <property type="molecule type" value="Genomic_DNA"/>
</dbReference>
<protein>
    <recommendedName>
        <fullName evidence="7">EGF-like domain-containing protein</fullName>
    </recommendedName>
</protein>
<feature type="disulfide bond" evidence="4">
    <location>
        <begin position="1139"/>
        <end position="1149"/>
    </location>
</feature>
<feature type="signal peptide" evidence="6">
    <location>
        <begin position="1"/>
        <end position="23"/>
    </location>
</feature>
<organism evidence="8 9">
    <name type="scientific">Caenorhabditis bovis</name>
    <dbReference type="NCBI Taxonomy" id="2654633"/>
    <lineage>
        <taxon>Eukaryota</taxon>
        <taxon>Metazoa</taxon>
        <taxon>Ecdysozoa</taxon>
        <taxon>Nematoda</taxon>
        <taxon>Chromadorea</taxon>
        <taxon>Rhabditida</taxon>
        <taxon>Rhabditina</taxon>
        <taxon>Rhabditomorpha</taxon>
        <taxon>Rhabditoidea</taxon>
        <taxon>Rhabditidae</taxon>
        <taxon>Peloderinae</taxon>
        <taxon>Caenorhabditis</taxon>
    </lineage>
</organism>
<feature type="region of interest" description="Disordered" evidence="5">
    <location>
        <begin position="2934"/>
        <end position="2967"/>
    </location>
</feature>
<keyword evidence="9" id="KW-1185">Reference proteome</keyword>
<dbReference type="CDD" id="cd11304">
    <property type="entry name" value="Cadherin_repeat"/>
    <property type="match status" value="1"/>
</dbReference>
<dbReference type="InterPro" id="IPR000742">
    <property type="entry name" value="EGF"/>
</dbReference>
<accession>A0A8S1E227</accession>
<dbReference type="PANTHER" id="PTHR11219:SF70">
    <property type="entry name" value="EGF-LIKE DOMAIN-CONTAINING PROTEIN"/>
    <property type="match status" value="1"/>
</dbReference>
<evidence type="ECO:0000256" key="4">
    <source>
        <dbReference type="PROSITE-ProRule" id="PRU00076"/>
    </source>
</evidence>
<dbReference type="OrthoDB" id="5790562at2759"/>
<dbReference type="Gene3D" id="2.160.20.10">
    <property type="entry name" value="Single-stranded right-handed beta-helix, Pectin lyase-like"/>
    <property type="match status" value="2"/>
</dbReference>
<dbReference type="InterPro" id="IPR039448">
    <property type="entry name" value="Beta_helix"/>
</dbReference>
<feature type="compositionally biased region" description="Low complexity" evidence="5">
    <location>
        <begin position="2934"/>
        <end position="2959"/>
    </location>
</feature>
<reference evidence="8 9" key="1">
    <citation type="submission" date="2020-04" db="EMBL/GenBank/DDBJ databases">
        <authorList>
            <person name="Laetsch R D."/>
            <person name="Stevens L."/>
            <person name="Kumar S."/>
            <person name="Blaxter L. M."/>
        </authorList>
    </citation>
    <scope>NUCLEOTIDE SEQUENCE [LARGE SCALE GENOMIC DNA]</scope>
</reference>
<dbReference type="GO" id="GO:0008045">
    <property type="term" value="P:motor neuron axon guidance"/>
    <property type="evidence" value="ECO:0007669"/>
    <property type="project" value="TreeGrafter"/>
</dbReference>
<evidence type="ECO:0000256" key="1">
    <source>
        <dbReference type="ARBA" id="ARBA00022536"/>
    </source>
</evidence>
<feature type="domain" description="EGF-like" evidence="7">
    <location>
        <begin position="1135"/>
        <end position="1167"/>
    </location>
</feature>
<dbReference type="InterPro" id="IPR011050">
    <property type="entry name" value="Pectin_lyase_fold/virulence"/>
</dbReference>
<dbReference type="PROSITE" id="PS50026">
    <property type="entry name" value="EGF_3"/>
    <property type="match status" value="1"/>
</dbReference>
<evidence type="ECO:0000256" key="2">
    <source>
        <dbReference type="ARBA" id="ARBA00022737"/>
    </source>
</evidence>
<dbReference type="InterPro" id="IPR006626">
    <property type="entry name" value="PbH1"/>
</dbReference>
<gene>
    <name evidence="8" type="ORF">CBOVIS_LOCUS1031</name>
</gene>
<dbReference type="Pfam" id="PF25024">
    <property type="entry name" value="EGF_TEN"/>
    <property type="match status" value="1"/>
</dbReference>
<dbReference type="InterPro" id="IPR014756">
    <property type="entry name" value="Ig_E-set"/>
</dbReference>
<feature type="compositionally biased region" description="Low complexity" evidence="5">
    <location>
        <begin position="2996"/>
        <end position="3028"/>
    </location>
</feature>
<dbReference type="PROSITE" id="PS00022">
    <property type="entry name" value="EGF_1"/>
    <property type="match status" value="3"/>
</dbReference>
<keyword evidence="3 4" id="KW-1015">Disulfide bond</keyword>
<proteinExistence type="predicted"/>
<evidence type="ECO:0000313" key="9">
    <source>
        <dbReference type="Proteomes" id="UP000494206"/>
    </source>
</evidence>
<feature type="disulfide bond" evidence="4">
    <location>
        <begin position="1157"/>
        <end position="1166"/>
    </location>
</feature>
<name>A0A8S1E227_9PELO</name>